<feature type="compositionally biased region" description="Polar residues" evidence="3">
    <location>
        <begin position="85"/>
        <end position="100"/>
    </location>
</feature>
<dbReference type="PANTHER" id="PTHR24166">
    <property type="entry name" value="ROLLING PEBBLES, ISOFORM B"/>
    <property type="match status" value="1"/>
</dbReference>
<feature type="compositionally biased region" description="Polar residues" evidence="3">
    <location>
        <begin position="7"/>
        <end position="19"/>
    </location>
</feature>
<dbReference type="SMART" id="SM00248">
    <property type="entry name" value="ANK"/>
    <property type="match status" value="2"/>
</dbReference>
<dbReference type="Pfam" id="PF12796">
    <property type="entry name" value="Ank_2"/>
    <property type="match status" value="1"/>
</dbReference>
<dbReference type="InterPro" id="IPR050889">
    <property type="entry name" value="Dendritic_Spine_Reg/Scaffold"/>
</dbReference>
<dbReference type="OrthoDB" id="194358at2759"/>
<dbReference type="PANTHER" id="PTHR24166:SF48">
    <property type="entry name" value="PROTEIN VAPYRIN"/>
    <property type="match status" value="1"/>
</dbReference>
<keyword evidence="2" id="KW-0040">ANK repeat</keyword>
<dbReference type="Proteomes" id="UP001153069">
    <property type="component" value="Unassembled WGS sequence"/>
</dbReference>
<dbReference type="AlphaFoldDB" id="A0A9N8HCW8"/>
<evidence type="ECO:0008006" key="6">
    <source>
        <dbReference type="Google" id="ProtNLM"/>
    </source>
</evidence>
<dbReference type="InterPro" id="IPR002110">
    <property type="entry name" value="Ankyrin_rpt"/>
</dbReference>
<evidence type="ECO:0000313" key="5">
    <source>
        <dbReference type="Proteomes" id="UP001153069"/>
    </source>
</evidence>
<dbReference type="InterPro" id="IPR036770">
    <property type="entry name" value="Ankyrin_rpt-contain_sf"/>
</dbReference>
<dbReference type="SUPFAM" id="SSF48403">
    <property type="entry name" value="Ankyrin repeat"/>
    <property type="match status" value="1"/>
</dbReference>
<keyword evidence="1" id="KW-0677">Repeat</keyword>
<evidence type="ECO:0000313" key="4">
    <source>
        <dbReference type="EMBL" id="CAB9510338.1"/>
    </source>
</evidence>
<proteinExistence type="predicted"/>
<dbReference type="Gene3D" id="1.25.40.20">
    <property type="entry name" value="Ankyrin repeat-containing domain"/>
    <property type="match status" value="1"/>
</dbReference>
<dbReference type="EMBL" id="CAICTM010000431">
    <property type="protein sequence ID" value="CAB9510338.1"/>
    <property type="molecule type" value="Genomic_DNA"/>
</dbReference>
<feature type="region of interest" description="Disordered" evidence="3">
    <location>
        <begin position="1"/>
        <end position="20"/>
    </location>
</feature>
<organism evidence="4 5">
    <name type="scientific">Seminavis robusta</name>
    <dbReference type="NCBI Taxonomy" id="568900"/>
    <lineage>
        <taxon>Eukaryota</taxon>
        <taxon>Sar</taxon>
        <taxon>Stramenopiles</taxon>
        <taxon>Ochrophyta</taxon>
        <taxon>Bacillariophyta</taxon>
        <taxon>Bacillariophyceae</taxon>
        <taxon>Bacillariophycidae</taxon>
        <taxon>Naviculales</taxon>
        <taxon>Naviculaceae</taxon>
        <taxon>Seminavis</taxon>
    </lineage>
</organism>
<keyword evidence="5" id="KW-1185">Reference proteome</keyword>
<evidence type="ECO:0000256" key="3">
    <source>
        <dbReference type="SAM" id="MobiDB-lite"/>
    </source>
</evidence>
<reference evidence="4" key="1">
    <citation type="submission" date="2020-06" db="EMBL/GenBank/DDBJ databases">
        <authorList>
            <consortium name="Plant Systems Biology data submission"/>
        </authorList>
    </citation>
    <scope>NUCLEOTIDE SEQUENCE</scope>
    <source>
        <strain evidence="4">D6</strain>
    </source>
</reference>
<name>A0A9N8HCW8_9STRA</name>
<evidence type="ECO:0000256" key="1">
    <source>
        <dbReference type="ARBA" id="ARBA00022737"/>
    </source>
</evidence>
<comment type="caution">
    <text evidence="4">The sequence shown here is derived from an EMBL/GenBank/DDBJ whole genome shotgun (WGS) entry which is preliminary data.</text>
</comment>
<feature type="region of interest" description="Disordered" evidence="3">
    <location>
        <begin position="85"/>
        <end position="131"/>
    </location>
</feature>
<gene>
    <name evidence="4" type="ORF">SEMRO_432_G141620.2</name>
</gene>
<evidence type="ECO:0000256" key="2">
    <source>
        <dbReference type="ARBA" id="ARBA00023043"/>
    </source>
</evidence>
<accession>A0A9N8HCW8</accession>
<protein>
    <recommendedName>
        <fullName evidence="6">ANK_REP_REGION domain-containing protein</fullName>
    </recommendedName>
</protein>
<sequence>MPVYLNQVGSSSPGSTQGTMPVKASTAALMMMMDQSLASGGIAEDPMDSSDFMFCDDEDLSSNENAMAVDVQASMNQMRTGLQRVRSASSLKSMLGTSSMGDSRKSNRRRRDRNGGGEMPTMILAGGGGPLRRGVQGSSSMANLLQMKMAVEKAQEAERKKIKHSISFNGNMVTSIMQAPQEEKYDESIPKPDDYLATLIGGTPERFSYDSLEGFFLPVKPEYVSAWTNELTRAIRNHDLDALKEMHQQGHRMQACNQFGETVVHLAVRRGTPEMLRFLLTEAGVSMRVCCDYGRTPLHDAAWSLAASTGTLEKMELLLGESPMQLYILDKRGFTPLSYVPRNRWKECNEFLDRQYAKGRLFRIGSK</sequence>